<reference evidence="2" key="2">
    <citation type="submission" date="2023-01" db="EMBL/GenBank/DDBJ databases">
        <title>Draft genome sequence of Litoribrevibacter albus strain NBRC 110071.</title>
        <authorList>
            <person name="Sun Q."/>
            <person name="Mori K."/>
        </authorList>
    </citation>
    <scope>NUCLEOTIDE SEQUENCE</scope>
    <source>
        <strain evidence="2">NBRC 110071</strain>
    </source>
</reference>
<name>A0AA37S9R0_9GAMM</name>
<dbReference type="InterPro" id="IPR053841">
    <property type="entry name" value="MksE"/>
</dbReference>
<dbReference type="InterPro" id="IPR042038">
    <property type="entry name" value="MukE_N"/>
</dbReference>
<dbReference type="AlphaFoldDB" id="A0AA37S9R0"/>
<comment type="caution">
    <text evidence="2">The sequence shown here is derived from an EMBL/GenBank/DDBJ whole genome shotgun (WGS) entry which is preliminary data.</text>
</comment>
<evidence type="ECO:0000313" key="3">
    <source>
        <dbReference type="Proteomes" id="UP001161389"/>
    </source>
</evidence>
<keyword evidence="3" id="KW-1185">Reference proteome</keyword>
<protein>
    <recommendedName>
        <fullName evidence="4">DUF4194 domain-containing protein</fullName>
    </recommendedName>
</protein>
<feature type="region of interest" description="Disordered" evidence="1">
    <location>
        <begin position="191"/>
        <end position="211"/>
    </location>
</feature>
<gene>
    <name evidence="2" type="ORF">GCM10007876_15070</name>
</gene>
<dbReference type="Pfam" id="PF21980">
    <property type="entry name" value="MksE"/>
    <property type="match status" value="1"/>
</dbReference>
<accession>A0AA37S9R0</accession>
<proteinExistence type="predicted"/>
<dbReference type="EMBL" id="BSNM01000011">
    <property type="protein sequence ID" value="GLQ31028.1"/>
    <property type="molecule type" value="Genomic_DNA"/>
</dbReference>
<reference evidence="2" key="1">
    <citation type="journal article" date="2014" name="Int. J. Syst. Evol. Microbiol.">
        <title>Complete genome sequence of Corynebacterium casei LMG S-19264T (=DSM 44701T), isolated from a smear-ripened cheese.</title>
        <authorList>
            <consortium name="US DOE Joint Genome Institute (JGI-PGF)"/>
            <person name="Walter F."/>
            <person name="Albersmeier A."/>
            <person name="Kalinowski J."/>
            <person name="Ruckert C."/>
        </authorList>
    </citation>
    <scope>NUCLEOTIDE SEQUENCE</scope>
    <source>
        <strain evidence="2">NBRC 110071</strain>
    </source>
</reference>
<sequence length="211" mass="24194">MSSSSYTQSNPMTGTNIIDLSQLTSLTTIYQKLMSGFHITENDLILWQSLDQHLSSYQALFSGLGYNLIKDARGYFYFSTPDTSVTMTKTSRRIALFLYTLIEFWADKGYDPVAALFEQTLSRDTFEKLFHQNASIYEQIDITSPSDIRNEVIKRMVRLGFAKEIGKEYKLLAPCYRYIDAVMELSDKFSMSDSPLDDEDEQATLVPEENQ</sequence>
<organism evidence="2 3">
    <name type="scientific">Litoribrevibacter albus</name>
    <dbReference type="NCBI Taxonomy" id="1473156"/>
    <lineage>
        <taxon>Bacteria</taxon>
        <taxon>Pseudomonadati</taxon>
        <taxon>Pseudomonadota</taxon>
        <taxon>Gammaproteobacteria</taxon>
        <taxon>Oceanospirillales</taxon>
        <taxon>Oceanospirillaceae</taxon>
        <taxon>Litoribrevibacter</taxon>
    </lineage>
</organism>
<evidence type="ECO:0000313" key="2">
    <source>
        <dbReference type="EMBL" id="GLQ31028.1"/>
    </source>
</evidence>
<evidence type="ECO:0000256" key="1">
    <source>
        <dbReference type="SAM" id="MobiDB-lite"/>
    </source>
</evidence>
<dbReference type="Proteomes" id="UP001161389">
    <property type="component" value="Unassembled WGS sequence"/>
</dbReference>
<evidence type="ECO:0008006" key="4">
    <source>
        <dbReference type="Google" id="ProtNLM"/>
    </source>
</evidence>
<dbReference type="Gene3D" id="1.10.10.2250">
    <property type="match status" value="1"/>
</dbReference>